<reference evidence="13 14" key="1">
    <citation type="submission" date="2015-12" db="EMBL/GenBank/DDBJ databases">
        <title>Diversity of Burkholderia near neighbor genomes.</title>
        <authorList>
            <person name="Sahl J."/>
            <person name="Wagner D."/>
            <person name="Keim P."/>
        </authorList>
    </citation>
    <scope>NUCLEOTIDE SEQUENCE [LARGE SCALE GENOMIC DNA]</scope>
    <source>
        <strain evidence="13 14">BDU6</strain>
    </source>
</reference>
<proteinExistence type="inferred from homology"/>
<evidence type="ECO:0000313" key="14">
    <source>
        <dbReference type="Proteomes" id="UP000062519"/>
    </source>
</evidence>
<dbReference type="GO" id="GO:0032259">
    <property type="term" value="P:methylation"/>
    <property type="evidence" value="ECO:0007669"/>
    <property type="project" value="UniProtKB-KW"/>
</dbReference>
<dbReference type="GO" id="GO:0002098">
    <property type="term" value="P:tRNA wobble uridine modification"/>
    <property type="evidence" value="ECO:0007669"/>
    <property type="project" value="TreeGrafter"/>
</dbReference>
<dbReference type="EMBL" id="CP013386">
    <property type="protein sequence ID" value="AOJ00465.1"/>
    <property type="molecule type" value="Genomic_DNA"/>
</dbReference>
<keyword evidence="2 10" id="KW-0489">Methyltransferase</keyword>
<evidence type="ECO:0000256" key="1">
    <source>
        <dbReference type="ARBA" id="ARBA00022490"/>
    </source>
</evidence>
<dbReference type="Pfam" id="PF05430">
    <property type="entry name" value="Methyltransf_30"/>
    <property type="match status" value="1"/>
</dbReference>
<keyword evidence="7 10" id="KW-0274">FAD</keyword>
<comment type="subcellular location">
    <subcellularLocation>
        <location evidence="10">Cytoplasm</location>
    </subcellularLocation>
</comment>
<dbReference type="PANTHER" id="PTHR13847">
    <property type="entry name" value="SARCOSINE DEHYDROGENASE-RELATED"/>
    <property type="match status" value="1"/>
</dbReference>
<evidence type="ECO:0000256" key="6">
    <source>
        <dbReference type="ARBA" id="ARBA00022694"/>
    </source>
</evidence>
<protein>
    <recommendedName>
        <fullName evidence="10">tRNA 5-methylaminomethyl-2-thiouridine biosynthesis bifunctional protein MnmC</fullName>
        <shortName evidence="10">tRNA mnm(5)s(2)U biosynthesis bifunctional protein</shortName>
    </recommendedName>
    <domain>
        <recommendedName>
            <fullName evidence="10">tRNA (mnm(5)s(2)U34)-methyltransferase</fullName>
            <ecNumber evidence="10">2.1.1.61</ecNumber>
        </recommendedName>
    </domain>
    <domain>
        <recommendedName>
            <fullName evidence="10">FAD-dependent cmnm(5)s(2)U34 oxidoreductase</fullName>
            <ecNumber evidence="10">1.5.-.-</ecNumber>
        </recommendedName>
    </domain>
</protein>
<keyword evidence="8 10" id="KW-0560">Oxidoreductase</keyword>
<dbReference type="NCBIfam" id="NF002483">
    <property type="entry name" value="PRK01747.1-4"/>
    <property type="match status" value="1"/>
</dbReference>
<evidence type="ECO:0000256" key="2">
    <source>
        <dbReference type="ARBA" id="ARBA00022603"/>
    </source>
</evidence>
<gene>
    <name evidence="10" type="primary">mnmC</name>
    <name evidence="13" type="ORF">WS70_00380</name>
</gene>
<dbReference type="GO" id="GO:0005737">
    <property type="term" value="C:cytoplasm"/>
    <property type="evidence" value="ECO:0007669"/>
    <property type="project" value="UniProtKB-SubCell"/>
</dbReference>
<dbReference type="Pfam" id="PF01266">
    <property type="entry name" value="DAO"/>
    <property type="match status" value="1"/>
</dbReference>
<dbReference type="SUPFAM" id="SSF51905">
    <property type="entry name" value="FAD/NAD(P)-binding domain"/>
    <property type="match status" value="1"/>
</dbReference>
<evidence type="ECO:0000313" key="13">
    <source>
        <dbReference type="EMBL" id="AOJ00465.1"/>
    </source>
</evidence>
<comment type="similarity">
    <text evidence="10">In the N-terminal section; belongs to the methyltransferase superfamily. tRNA (mnm(5)s(2)U34)-methyltransferase family.</text>
</comment>
<organism evidence="13 14">
    <name type="scientific">Burkholderia mayonis</name>
    <dbReference type="NCBI Taxonomy" id="1385591"/>
    <lineage>
        <taxon>Bacteria</taxon>
        <taxon>Pseudomonadati</taxon>
        <taxon>Pseudomonadota</taxon>
        <taxon>Betaproteobacteria</taxon>
        <taxon>Burkholderiales</taxon>
        <taxon>Burkholderiaceae</taxon>
        <taxon>Burkholderia</taxon>
        <taxon>pseudomallei group</taxon>
    </lineage>
</organism>
<keyword evidence="5 10" id="KW-0949">S-adenosyl-L-methionine</keyword>
<dbReference type="RefSeq" id="WP_059473469.1">
    <property type="nucleotide sequence ID" value="NZ_CP013386.1"/>
</dbReference>
<feature type="domain" description="FAD dependent oxidoreductase" evidence="11">
    <location>
        <begin position="256"/>
        <end position="622"/>
    </location>
</feature>
<evidence type="ECO:0000256" key="10">
    <source>
        <dbReference type="HAMAP-Rule" id="MF_01102"/>
    </source>
</evidence>
<dbReference type="Gene3D" id="3.40.50.150">
    <property type="entry name" value="Vaccinia Virus protein VP39"/>
    <property type="match status" value="1"/>
</dbReference>
<evidence type="ECO:0000259" key="11">
    <source>
        <dbReference type="Pfam" id="PF01266"/>
    </source>
</evidence>
<dbReference type="GO" id="GO:0050660">
    <property type="term" value="F:flavin adenine dinucleotide binding"/>
    <property type="evidence" value="ECO:0007669"/>
    <property type="project" value="UniProtKB-UniRule"/>
</dbReference>
<evidence type="ECO:0000259" key="12">
    <source>
        <dbReference type="Pfam" id="PF05430"/>
    </source>
</evidence>
<keyword evidence="1 10" id="KW-0963">Cytoplasm</keyword>
<dbReference type="InterPro" id="IPR023032">
    <property type="entry name" value="tRNA_MAMT_biosynth_bifunc_MnmC"/>
</dbReference>
<dbReference type="SUPFAM" id="SSF54373">
    <property type="entry name" value="FAD-linked reductases, C-terminal domain"/>
    <property type="match status" value="1"/>
</dbReference>
<dbReference type="Gene3D" id="3.50.50.60">
    <property type="entry name" value="FAD/NAD(P)-binding domain"/>
    <property type="match status" value="1"/>
</dbReference>
<dbReference type="HAMAP" id="MF_01102">
    <property type="entry name" value="MnmC"/>
    <property type="match status" value="1"/>
</dbReference>
<evidence type="ECO:0000256" key="8">
    <source>
        <dbReference type="ARBA" id="ARBA00023002"/>
    </source>
</evidence>
<dbReference type="NCBIfam" id="NF033855">
    <property type="entry name" value="tRNA_MNMC2"/>
    <property type="match status" value="1"/>
</dbReference>
<sequence length="655" mass="70365">MPDRIVPATLVFREDGTVVSPLYGDIYHSAAGALAQADHVFIRGNDLPRRWQHKRTFTIVETGFGIGCNFLATWAAWRADPLHGERLHFVSVEKHPFAHDDLRRAAAHIVAYTTIEPLVDELANAWPSLTPGVHRLEFDDGRVTLTLVFGDALDVLPNLVLRANAFYLDGFAPSKNADMWSPAIFKSLAKLADEHATFATYTSAGTVKRALDEAGFTYRKAEGFAGKRAMLVGEFAPRWRVRRHEPPRARAFGPRDALVIGAGLAGCAVVERLAARGWRVTLIERHAEIASEASGNPAGVFHPMIARDDNLAARLSRAGFLHALNRWRALERAGHTFARSTQGLVQLATSDDEFERMCESIDTLGVPAELASTLSRDEARALLRTDVAYGGWLFPQGGSISPAALAASQCAAAGEKLTRIVGIEVARLERGDDGRWRALDASGATLAQASVVVVANAADAARIAGLRHAPTQRVRGQLTLLPPGSAPAVPVPVIGDGYVVPLANGVTLTGATYEPDDADATLREAGHRENLERLERLLPAFSAATLDAGTLLTGRVGFRCVASDRLPLVGELGDETAAARNAAALTGAKLRDIPRAAGLYGAFGYGSRGLVWAALGAELIAAQIEGEPWPLERELAEAIDPARFLVRALRHGRVD</sequence>
<evidence type="ECO:0000256" key="7">
    <source>
        <dbReference type="ARBA" id="ARBA00022827"/>
    </source>
</evidence>
<dbReference type="Gene3D" id="3.30.9.10">
    <property type="entry name" value="D-Amino Acid Oxidase, subunit A, domain 2"/>
    <property type="match status" value="1"/>
</dbReference>
<feature type="domain" description="MnmC-like methyltransferase" evidence="12">
    <location>
        <begin position="116"/>
        <end position="233"/>
    </location>
</feature>
<name>A0A1B4F9W2_9BURK</name>
<evidence type="ECO:0000256" key="3">
    <source>
        <dbReference type="ARBA" id="ARBA00022630"/>
    </source>
</evidence>
<dbReference type="InterPro" id="IPR008471">
    <property type="entry name" value="MnmC-like_methylTransf"/>
</dbReference>
<evidence type="ECO:0000256" key="4">
    <source>
        <dbReference type="ARBA" id="ARBA00022679"/>
    </source>
</evidence>
<dbReference type="InterPro" id="IPR036188">
    <property type="entry name" value="FAD/NAD-bd_sf"/>
</dbReference>
<dbReference type="EC" id="2.1.1.61" evidence="10"/>
<dbReference type="AlphaFoldDB" id="A0A1B4F9W2"/>
<evidence type="ECO:0000256" key="5">
    <source>
        <dbReference type="ARBA" id="ARBA00022691"/>
    </source>
</evidence>
<keyword evidence="6 10" id="KW-0819">tRNA processing</keyword>
<dbReference type="InterPro" id="IPR017610">
    <property type="entry name" value="tRNA_S-uridine_synth_MnmC_C"/>
</dbReference>
<dbReference type="InterPro" id="IPR047785">
    <property type="entry name" value="tRNA_MNMC2"/>
</dbReference>
<feature type="region of interest" description="tRNA (mnm(5)s(2)U34)-methyltransferase" evidence="10">
    <location>
        <begin position="1"/>
        <end position="236"/>
    </location>
</feature>
<dbReference type="PANTHER" id="PTHR13847:SF283">
    <property type="entry name" value="TRNA 5-METHYLAMINOMETHYL-2-THIOURIDINE BIOSYNTHESIS BIFUNCTIONAL PROTEIN MNMC"/>
    <property type="match status" value="1"/>
</dbReference>
<keyword evidence="4 10" id="KW-0808">Transferase</keyword>
<comment type="similarity">
    <text evidence="10">In the C-terminal section; belongs to the DAO family.</text>
</comment>
<dbReference type="NCBIfam" id="TIGR03197">
    <property type="entry name" value="MnmC_Cterm"/>
    <property type="match status" value="1"/>
</dbReference>
<keyword evidence="14" id="KW-1185">Reference proteome</keyword>
<feature type="region of interest" description="FAD-dependent cmnm(5)s(2)U34 oxidoreductase" evidence="10">
    <location>
        <begin position="260"/>
        <end position="655"/>
    </location>
</feature>
<dbReference type="InterPro" id="IPR006076">
    <property type="entry name" value="FAD-dep_OxRdtase"/>
</dbReference>
<dbReference type="KEGG" id="buu:WS70_00380"/>
<dbReference type="NCBIfam" id="NF002481">
    <property type="entry name" value="PRK01747.1-2"/>
    <property type="match status" value="1"/>
</dbReference>
<dbReference type="Proteomes" id="UP000062519">
    <property type="component" value="Chromosome 1"/>
</dbReference>
<evidence type="ECO:0000256" key="9">
    <source>
        <dbReference type="ARBA" id="ARBA00023268"/>
    </source>
</evidence>
<comment type="function">
    <text evidence="10">Catalyzes the last two steps in the biosynthesis of 5-methylaminomethyl-2-thiouridine (mnm(5)s(2)U) at the wobble position (U34) in tRNA. Catalyzes the FAD-dependent demodification of cmnm(5)s(2)U34 to nm(5)s(2)U34, followed by the transfer of a methyl group from S-adenosyl-L-methionine to nm(5)s(2)U34, to form mnm(5)s(2)U34.</text>
</comment>
<dbReference type="InterPro" id="IPR029063">
    <property type="entry name" value="SAM-dependent_MTases_sf"/>
</dbReference>
<keyword evidence="9 10" id="KW-0511">Multifunctional enzyme</keyword>
<dbReference type="GO" id="GO:0004808">
    <property type="term" value="F:tRNA (5-methylaminomethyl-2-thiouridylate)(34)-methyltransferase activity"/>
    <property type="evidence" value="ECO:0007669"/>
    <property type="project" value="UniProtKB-EC"/>
</dbReference>
<keyword evidence="3 10" id="KW-0285">Flavoprotein</keyword>
<comment type="catalytic activity">
    <reaction evidence="10">
        <text>5-aminomethyl-2-thiouridine(34) in tRNA + S-adenosyl-L-methionine = 5-methylaminomethyl-2-thiouridine(34) in tRNA + S-adenosyl-L-homocysteine + H(+)</text>
        <dbReference type="Rhea" id="RHEA:19569"/>
        <dbReference type="Rhea" id="RHEA-COMP:10195"/>
        <dbReference type="Rhea" id="RHEA-COMP:10197"/>
        <dbReference type="ChEBI" id="CHEBI:15378"/>
        <dbReference type="ChEBI" id="CHEBI:57856"/>
        <dbReference type="ChEBI" id="CHEBI:59789"/>
        <dbReference type="ChEBI" id="CHEBI:74454"/>
        <dbReference type="ChEBI" id="CHEBI:74455"/>
        <dbReference type="EC" id="2.1.1.61"/>
    </reaction>
</comment>
<dbReference type="GO" id="GO:0016645">
    <property type="term" value="F:oxidoreductase activity, acting on the CH-NH group of donors"/>
    <property type="evidence" value="ECO:0007669"/>
    <property type="project" value="InterPro"/>
</dbReference>
<comment type="cofactor">
    <cofactor evidence="10">
        <name>FAD</name>
        <dbReference type="ChEBI" id="CHEBI:57692"/>
    </cofactor>
</comment>
<accession>A0A1B4F9W2</accession>
<dbReference type="EC" id="1.5.-.-" evidence="10"/>